<dbReference type="InterPro" id="IPR021833">
    <property type="entry name" value="DUF3425"/>
</dbReference>
<evidence type="ECO:0000259" key="2">
    <source>
        <dbReference type="PROSITE" id="PS00036"/>
    </source>
</evidence>
<dbReference type="PROSITE" id="PS00036">
    <property type="entry name" value="BZIP_BASIC"/>
    <property type="match status" value="1"/>
</dbReference>
<organism evidence="3 4">
    <name type="scientific">Cladophialophora chaetospira</name>
    <dbReference type="NCBI Taxonomy" id="386627"/>
    <lineage>
        <taxon>Eukaryota</taxon>
        <taxon>Fungi</taxon>
        <taxon>Dikarya</taxon>
        <taxon>Ascomycota</taxon>
        <taxon>Pezizomycotina</taxon>
        <taxon>Eurotiomycetes</taxon>
        <taxon>Chaetothyriomycetidae</taxon>
        <taxon>Chaetothyriales</taxon>
        <taxon>Herpotrichiellaceae</taxon>
        <taxon>Cladophialophora</taxon>
    </lineage>
</organism>
<dbReference type="GO" id="GO:0003700">
    <property type="term" value="F:DNA-binding transcription factor activity"/>
    <property type="evidence" value="ECO:0007669"/>
    <property type="project" value="InterPro"/>
</dbReference>
<feature type="compositionally biased region" description="Polar residues" evidence="1">
    <location>
        <begin position="1"/>
        <end position="14"/>
    </location>
</feature>
<evidence type="ECO:0000313" key="4">
    <source>
        <dbReference type="Proteomes" id="UP001172673"/>
    </source>
</evidence>
<dbReference type="InterPro" id="IPR004827">
    <property type="entry name" value="bZIP"/>
</dbReference>
<dbReference type="Pfam" id="PF11905">
    <property type="entry name" value="DUF3425"/>
    <property type="match status" value="1"/>
</dbReference>
<dbReference type="CDD" id="cd14688">
    <property type="entry name" value="bZIP_YAP"/>
    <property type="match status" value="1"/>
</dbReference>
<gene>
    <name evidence="3" type="ORF">H2200_005116</name>
</gene>
<dbReference type="PANTHER" id="PTHR38116">
    <property type="entry name" value="CHROMOSOME 7, WHOLE GENOME SHOTGUN SEQUENCE"/>
    <property type="match status" value="1"/>
</dbReference>
<protein>
    <recommendedName>
        <fullName evidence="2">BZIP domain-containing protein</fullName>
    </recommendedName>
</protein>
<accession>A0AA38XC06</accession>
<dbReference type="PANTHER" id="PTHR38116:SF8">
    <property type="entry name" value="BZIP DOMAIN-CONTAINING PROTEIN"/>
    <property type="match status" value="1"/>
</dbReference>
<reference evidence="3" key="1">
    <citation type="submission" date="2022-10" db="EMBL/GenBank/DDBJ databases">
        <title>Culturing micro-colonial fungi from biological soil crusts in the Mojave desert and describing Neophaeococcomyces mojavensis, and introducing the new genera and species Taxawa tesnikishii.</title>
        <authorList>
            <person name="Kurbessoian T."/>
            <person name="Stajich J.E."/>
        </authorList>
    </citation>
    <scope>NUCLEOTIDE SEQUENCE</scope>
    <source>
        <strain evidence="3">TK_41</strain>
    </source>
</reference>
<feature type="region of interest" description="Disordered" evidence="1">
    <location>
        <begin position="1"/>
        <end position="103"/>
    </location>
</feature>
<name>A0AA38XC06_9EURO</name>
<feature type="compositionally biased region" description="Low complexity" evidence="1">
    <location>
        <begin position="77"/>
        <end position="87"/>
    </location>
</feature>
<comment type="caution">
    <text evidence="3">The sequence shown here is derived from an EMBL/GenBank/DDBJ whole genome shotgun (WGS) entry which is preliminary data.</text>
</comment>
<evidence type="ECO:0000256" key="1">
    <source>
        <dbReference type="SAM" id="MobiDB-lite"/>
    </source>
</evidence>
<dbReference type="EMBL" id="JAPDRK010000007">
    <property type="protein sequence ID" value="KAJ9610339.1"/>
    <property type="molecule type" value="Genomic_DNA"/>
</dbReference>
<sequence length="326" mass="36449">MRCKRQLSTSSAENANEEKPHRKGAISQARRDQNRRAQRAFRERRRTKKRYPLSSAPRPLVPRPREEDLNATERSSDSSGSNTSDPISVDDGLQDQQKPNSAKVAADAFTFSSPQTLLPTQKSLVPRRRTPYSDLLNLMRDQPRYALLPHGVTATLAACLFNGSALGIDIDQIMDPHYMSPFYRDSDAAMQSIASTVQATALDVSPGSNLADLGPLRPCFAQVIFPHHACVDLLPLPRLRELAVMLNVRAQQDDHGGISPGYDGLQDLKKDVYIRQGVRFRGMGELMGDEYVMHDGGGRHCGHPWESGSWAVALWFARKWRYLVDI</sequence>
<feature type="compositionally biased region" description="Basic residues" evidence="1">
    <location>
        <begin position="36"/>
        <end position="51"/>
    </location>
</feature>
<feature type="domain" description="BZIP" evidence="2">
    <location>
        <begin position="30"/>
        <end position="44"/>
    </location>
</feature>
<keyword evidence="4" id="KW-1185">Reference proteome</keyword>
<evidence type="ECO:0000313" key="3">
    <source>
        <dbReference type="EMBL" id="KAJ9610339.1"/>
    </source>
</evidence>
<proteinExistence type="predicted"/>
<dbReference type="AlphaFoldDB" id="A0AA38XC06"/>
<dbReference type="Proteomes" id="UP001172673">
    <property type="component" value="Unassembled WGS sequence"/>
</dbReference>